<reference evidence="6 7" key="1">
    <citation type="journal article" date="2017" name="ISME J.">
        <title>Potential for microbial H2 and metal transformations associated with novel bacteria and archaea in deep terrestrial subsurface sediments.</title>
        <authorList>
            <person name="Hernsdorf A.W."/>
            <person name="Amano Y."/>
            <person name="Miyakawa K."/>
            <person name="Ise K."/>
            <person name="Suzuki Y."/>
            <person name="Anantharaman K."/>
            <person name="Probst A."/>
            <person name="Burstein D."/>
            <person name="Thomas B.C."/>
            <person name="Banfield J.F."/>
        </authorList>
    </citation>
    <scope>NUCLEOTIDE SEQUENCE [LARGE SCALE GENOMIC DNA]</scope>
    <source>
        <strain evidence="6">HGW-Actinobacteria-3</strain>
    </source>
</reference>
<comment type="subcellular location">
    <subcellularLocation>
        <location evidence="1">Membrane</location>
        <topology evidence="1">Multi-pass membrane protein</topology>
    </subcellularLocation>
</comment>
<name>A0A2N3G6M7_9ACTN</name>
<dbReference type="Proteomes" id="UP000233654">
    <property type="component" value="Unassembled WGS sequence"/>
</dbReference>
<protein>
    <submittedName>
        <fullName evidence="6">Uncharacterized protein</fullName>
    </submittedName>
</protein>
<dbReference type="AlphaFoldDB" id="A0A2N3G6M7"/>
<dbReference type="EMBL" id="PHEX01000020">
    <property type="protein sequence ID" value="PKQ28353.1"/>
    <property type="molecule type" value="Genomic_DNA"/>
</dbReference>
<evidence type="ECO:0000313" key="6">
    <source>
        <dbReference type="EMBL" id="PKQ28353.1"/>
    </source>
</evidence>
<dbReference type="Gene3D" id="1.10.3730.20">
    <property type="match status" value="1"/>
</dbReference>
<keyword evidence="2 5" id="KW-0812">Transmembrane</keyword>
<accession>A0A2N3G6M7</accession>
<feature type="transmembrane region" description="Helical" evidence="5">
    <location>
        <begin position="68"/>
        <end position="94"/>
    </location>
</feature>
<dbReference type="InterPro" id="IPR008521">
    <property type="entry name" value="Mg_trans_NIPA"/>
</dbReference>
<feature type="transmembrane region" description="Helical" evidence="5">
    <location>
        <begin position="167"/>
        <end position="187"/>
    </location>
</feature>
<keyword evidence="3 5" id="KW-1133">Transmembrane helix</keyword>
<feature type="transmembrane region" description="Helical" evidence="5">
    <location>
        <begin position="136"/>
        <end position="155"/>
    </location>
</feature>
<evidence type="ECO:0000256" key="1">
    <source>
        <dbReference type="ARBA" id="ARBA00004141"/>
    </source>
</evidence>
<feature type="transmembrane region" description="Helical" evidence="5">
    <location>
        <begin position="233"/>
        <end position="254"/>
    </location>
</feature>
<feature type="transmembrane region" description="Helical" evidence="5">
    <location>
        <begin position="106"/>
        <end position="124"/>
    </location>
</feature>
<dbReference type="Pfam" id="PF05653">
    <property type="entry name" value="Mg_trans_NIPA"/>
    <property type="match status" value="1"/>
</dbReference>
<evidence type="ECO:0000313" key="7">
    <source>
        <dbReference type="Proteomes" id="UP000233654"/>
    </source>
</evidence>
<dbReference type="PANTHER" id="PTHR40761:SF1">
    <property type="entry name" value="CONSERVED INTEGRAL MEMBRANE ALANINE VALINE AND LEUCINE RICH PROTEIN-RELATED"/>
    <property type="match status" value="1"/>
</dbReference>
<dbReference type="PANTHER" id="PTHR40761">
    <property type="entry name" value="CONSERVED INTEGRAL MEMBRANE ALANINE VALINE AND LEUCINE RICH PROTEIN-RELATED"/>
    <property type="match status" value="1"/>
</dbReference>
<sequence>MKVAIGALLALAGTVLINYSNFLQKRQLASLPLIGKTSVIKTIRAFFGCRPWLSAQGMQIGGTWLHNIAIAFAPLSIVQPINASGICLLVVLAITRLKEKASIVDWLGIGSIVVGVLMLGVTLVRSHDTTNGYRPVILWFFIILMAGVALSTLVASFIRTDERASSFLGIGVGCLVGLTAIFTKMAWTDIGNQWAEFKVAGFAYSSFFWMAIIITLIAMVFFQTALQRGSAIVVIPLVTGFSNLIPIIIGLIAFREPFPQGTLMVFLRLGSILLIIGGAVLLSLRKKGGQAKIIYKECA</sequence>
<dbReference type="InterPro" id="IPR037185">
    <property type="entry name" value="EmrE-like"/>
</dbReference>
<dbReference type="SUPFAM" id="SSF103481">
    <property type="entry name" value="Multidrug resistance efflux transporter EmrE"/>
    <property type="match status" value="1"/>
</dbReference>
<evidence type="ECO:0000256" key="4">
    <source>
        <dbReference type="ARBA" id="ARBA00023136"/>
    </source>
</evidence>
<dbReference type="GO" id="GO:0015095">
    <property type="term" value="F:magnesium ion transmembrane transporter activity"/>
    <property type="evidence" value="ECO:0007669"/>
    <property type="project" value="InterPro"/>
</dbReference>
<feature type="transmembrane region" description="Helical" evidence="5">
    <location>
        <begin position="266"/>
        <end position="284"/>
    </location>
</feature>
<gene>
    <name evidence="6" type="ORF">CVT63_03315</name>
</gene>
<evidence type="ECO:0000256" key="5">
    <source>
        <dbReference type="SAM" id="Phobius"/>
    </source>
</evidence>
<proteinExistence type="predicted"/>
<keyword evidence="4 5" id="KW-0472">Membrane</keyword>
<comment type="caution">
    <text evidence="6">The sequence shown here is derived from an EMBL/GenBank/DDBJ whole genome shotgun (WGS) entry which is preliminary data.</text>
</comment>
<dbReference type="GO" id="GO:0016020">
    <property type="term" value="C:membrane"/>
    <property type="evidence" value="ECO:0007669"/>
    <property type="project" value="UniProtKB-SubCell"/>
</dbReference>
<feature type="transmembrane region" description="Helical" evidence="5">
    <location>
        <begin position="207"/>
        <end position="226"/>
    </location>
</feature>
<organism evidence="6 7">
    <name type="scientific">Candidatus Anoxymicrobium japonicum</name>
    <dbReference type="NCBI Taxonomy" id="2013648"/>
    <lineage>
        <taxon>Bacteria</taxon>
        <taxon>Bacillati</taxon>
        <taxon>Actinomycetota</taxon>
        <taxon>Candidatus Geothermincolia</taxon>
        <taxon>Candidatus Geothermincolales</taxon>
        <taxon>Candidatus Anoxymicrobiaceae</taxon>
        <taxon>Candidatus Anoxymicrobium</taxon>
    </lineage>
</organism>
<evidence type="ECO:0000256" key="2">
    <source>
        <dbReference type="ARBA" id="ARBA00022692"/>
    </source>
</evidence>
<evidence type="ECO:0000256" key="3">
    <source>
        <dbReference type="ARBA" id="ARBA00022989"/>
    </source>
</evidence>